<gene>
    <name evidence="1" type="ORF">GCM10022212_27530</name>
</gene>
<proteinExistence type="predicted"/>
<protein>
    <submittedName>
        <fullName evidence="1">Uncharacterized protein</fullName>
    </submittedName>
</protein>
<accession>A0ABP7TL22</accession>
<dbReference type="EMBL" id="BAAAZE010000010">
    <property type="protein sequence ID" value="GAA4027856.1"/>
    <property type="molecule type" value="Genomic_DNA"/>
</dbReference>
<evidence type="ECO:0000313" key="1">
    <source>
        <dbReference type="EMBL" id="GAA4027856.1"/>
    </source>
</evidence>
<organism evidence="1 2">
    <name type="scientific">Actimicrobium antarcticum</name>
    <dbReference type="NCBI Taxonomy" id="1051899"/>
    <lineage>
        <taxon>Bacteria</taxon>
        <taxon>Pseudomonadati</taxon>
        <taxon>Pseudomonadota</taxon>
        <taxon>Betaproteobacteria</taxon>
        <taxon>Burkholderiales</taxon>
        <taxon>Oxalobacteraceae</taxon>
        <taxon>Actimicrobium</taxon>
    </lineage>
</organism>
<keyword evidence="2" id="KW-1185">Reference proteome</keyword>
<comment type="caution">
    <text evidence="1">The sequence shown here is derived from an EMBL/GenBank/DDBJ whole genome shotgun (WGS) entry which is preliminary data.</text>
</comment>
<sequence>MDTPNWPASGVASSFSMLANRRWGKDESGQVIYPLGLDCVKEQANFVVFVLRLFLQWQTAD</sequence>
<reference evidence="2" key="1">
    <citation type="journal article" date="2019" name="Int. J. Syst. Evol. Microbiol.">
        <title>The Global Catalogue of Microorganisms (GCM) 10K type strain sequencing project: providing services to taxonomists for standard genome sequencing and annotation.</title>
        <authorList>
            <consortium name="The Broad Institute Genomics Platform"/>
            <consortium name="The Broad Institute Genome Sequencing Center for Infectious Disease"/>
            <person name="Wu L."/>
            <person name="Ma J."/>
        </authorList>
    </citation>
    <scope>NUCLEOTIDE SEQUENCE [LARGE SCALE GENOMIC DNA]</scope>
    <source>
        <strain evidence="2">JCM 16673</strain>
    </source>
</reference>
<evidence type="ECO:0000313" key="2">
    <source>
        <dbReference type="Proteomes" id="UP001501353"/>
    </source>
</evidence>
<name>A0ABP7TL22_9BURK</name>
<dbReference type="Proteomes" id="UP001501353">
    <property type="component" value="Unassembled WGS sequence"/>
</dbReference>